<dbReference type="InterPro" id="IPR022492">
    <property type="entry name" value="Phosphomutase_MSMEG4193_put"/>
</dbReference>
<reference evidence="4 5" key="1">
    <citation type="journal article" date="2009" name="Int. J. Syst. Evol. Microbiol.">
        <title>Janibacter hoylei sp. nov., Bacillus isronensis sp. nov. and Bacillus aryabhattai sp. nov., isolated from cryotubes used for collecting air from the upper atmosphere.</title>
        <authorList>
            <person name="Shivaji S."/>
            <person name="Chaturvedi P."/>
            <person name="Begum Z."/>
            <person name="Pindi P.K."/>
            <person name="Manorama R."/>
            <person name="Padmanaban D.A."/>
            <person name="Shouche Y.S."/>
            <person name="Pawar S."/>
            <person name="Vaishampayan P."/>
            <person name="Dutt C.B."/>
            <person name="Datta G.N."/>
            <person name="Manchanda R.K."/>
            <person name="Rao U.R."/>
            <person name="Bhargava P.M."/>
            <person name="Narlikar J.V."/>
        </authorList>
    </citation>
    <scope>NUCLEOTIDE SEQUENCE [LARGE SCALE GENOMIC DNA]</scope>
    <source>
        <strain evidence="4 5">PVAS-1</strain>
    </source>
</reference>
<feature type="region of interest" description="Disordered" evidence="3">
    <location>
        <begin position="236"/>
        <end position="273"/>
    </location>
</feature>
<feature type="active site" description="Proton donor/acceptor" evidence="1">
    <location>
        <position position="118"/>
    </location>
</feature>
<evidence type="ECO:0000256" key="3">
    <source>
        <dbReference type="SAM" id="MobiDB-lite"/>
    </source>
</evidence>
<dbReference type="SMART" id="SM00855">
    <property type="entry name" value="PGAM"/>
    <property type="match status" value="1"/>
</dbReference>
<feature type="binding site" evidence="2">
    <location>
        <position position="94"/>
    </location>
    <ligand>
        <name>substrate</name>
    </ligand>
</feature>
<evidence type="ECO:0000313" key="4">
    <source>
        <dbReference type="EMBL" id="RWU83695.1"/>
    </source>
</evidence>
<dbReference type="Proteomes" id="UP000288711">
    <property type="component" value="Unassembled WGS sequence"/>
</dbReference>
<dbReference type="PANTHER" id="PTHR48100:SF2">
    <property type="entry name" value="CONSERVED PROTEIN"/>
    <property type="match status" value="1"/>
</dbReference>
<proteinExistence type="predicted"/>
<keyword evidence="5" id="KW-1185">Reference proteome</keyword>
<protein>
    <submittedName>
        <fullName evidence="4">Phosphoglycerate mutase</fullName>
    </submittedName>
</protein>
<dbReference type="EMBL" id="PIPF01000007">
    <property type="protein sequence ID" value="RWU83695.1"/>
    <property type="molecule type" value="Genomic_DNA"/>
</dbReference>
<organism evidence="4 5">
    <name type="scientific">Janibacter hoylei PVAS-1</name>
    <dbReference type="NCBI Taxonomy" id="1210046"/>
    <lineage>
        <taxon>Bacteria</taxon>
        <taxon>Bacillati</taxon>
        <taxon>Actinomycetota</taxon>
        <taxon>Actinomycetes</taxon>
        <taxon>Micrococcales</taxon>
        <taxon>Intrasporangiaceae</taxon>
        <taxon>Janibacter</taxon>
    </lineage>
</organism>
<dbReference type="InterPro" id="IPR029033">
    <property type="entry name" value="His_PPase_superfam"/>
</dbReference>
<dbReference type="CDD" id="cd07067">
    <property type="entry name" value="HP_PGM_like"/>
    <property type="match status" value="1"/>
</dbReference>
<dbReference type="PANTHER" id="PTHR48100">
    <property type="entry name" value="BROAD-SPECIFICITY PHOSPHATASE YOR283W-RELATED"/>
    <property type="match status" value="1"/>
</dbReference>
<dbReference type="SUPFAM" id="SSF53254">
    <property type="entry name" value="Phosphoglycerate mutase-like"/>
    <property type="match status" value="1"/>
</dbReference>
<dbReference type="GO" id="GO:0016791">
    <property type="term" value="F:phosphatase activity"/>
    <property type="evidence" value="ECO:0007669"/>
    <property type="project" value="TreeGrafter"/>
</dbReference>
<dbReference type="OrthoDB" id="4120859at2"/>
<comment type="caution">
    <text evidence="4">The sequence shown here is derived from an EMBL/GenBank/DDBJ whole genome shotgun (WGS) entry which is preliminary data.</text>
</comment>
<dbReference type="InterPro" id="IPR013078">
    <property type="entry name" value="His_Pase_superF_clade-1"/>
</dbReference>
<dbReference type="Gene3D" id="3.40.50.1240">
    <property type="entry name" value="Phosphoglycerate mutase-like"/>
    <property type="match status" value="1"/>
</dbReference>
<dbReference type="GO" id="GO:0005737">
    <property type="term" value="C:cytoplasm"/>
    <property type="evidence" value="ECO:0007669"/>
    <property type="project" value="TreeGrafter"/>
</dbReference>
<feature type="binding site" evidence="2">
    <location>
        <begin position="43"/>
        <end position="50"/>
    </location>
    <ligand>
        <name>substrate</name>
    </ligand>
</feature>
<feature type="active site" description="Tele-phosphohistidine intermediate" evidence="1">
    <location>
        <position position="44"/>
    </location>
</feature>
<evidence type="ECO:0000256" key="2">
    <source>
        <dbReference type="PIRSR" id="PIRSR613078-2"/>
    </source>
</evidence>
<gene>
    <name evidence="4" type="ORF">CWN80_08040</name>
</gene>
<accession>A0A444B5L6</accession>
<sequence length="273" mass="29057">MSPQGRRRPSWYRAWSTITPASLQVRRRPAPRVRRVAYCILIRHGRSTANTAGVLAGWTPGVALDDTGREQAAALVTRLEGTPFVHVATSPLQRCRETAQPLLEAHGLTAQVHEGLGECHYGAWTGRPLSELAGEPLWRVVQDQPSLATFPDGLEHPGESIRSMADRAVAAVREIDAAVTAEHGEHAVWAAVSHGDVIKSVLADATATALDDFQRLHVDPASVSVVHYTATRPMLLRSNDTGRSALTPPRPKGDTPPAGDAPVGGGAGLGSTP</sequence>
<dbReference type="AlphaFoldDB" id="A0A444B5L6"/>
<evidence type="ECO:0000313" key="5">
    <source>
        <dbReference type="Proteomes" id="UP000288711"/>
    </source>
</evidence>
<dbReference type="Pfam" id="PF00300">
    <property type="entry name" value="His_Phos_1"/>
    <property type="match status" value="1"/>
</dbReference>
<feature type="binding site" evidence="2">
    <location>
        <begin position="118"/>
        <end position="121"/>
    </location>
    <ligand>
        <name>substrate</name>
    </ligand>
</feature>
<feature type="compositionally biased region" description="Gly residues" evidence="3">
    <location>
        <begin position="262"/>
        <end position="273"/>
    </location>
</feature>
<name>A0A444B5L6_9MICO</name>
<evidence type="ECO:0000256" key="1">
    <source>
        <dbReference type="PIRSR" id="PIRSR613078-1"/>
    </source>
</evidence>
<dbReference type="InterPro" id="IPR050275">
    <property type="entry name" value="PGM_Phosphatase"/>
</dbReference>
<dbReference type="NCBIfam" id="TIGR03848">
    <property type="entry name" value="MSMEG_4193"/>
    <property type="match status" value="1"/>
</dbReference>